<dbReference type="HOGENOM" id="CLU_094502_2_0_7"/>
<dbReference type="Pfam" id="PF05494">
    <property type="entry name" value="MlaC"/>
    <property type="match status" value="1"/>
</dbReference>
<dbReference type="InterPro" id="IPR042245">
    <property type="entry name" value="Tgt2/MlaC_sf"/>
</dbReference>
<dbReference type="AlphaFoldDB" id="Q30R21"/>
<dbReference type="Proteomes" id="UP000002714">
    <property type="component" value="Chromosome"/>
</dbReference>
<dbReference type="STRING" id="326298.Suden_1282"/>
<dbReference type="KEGG" id="tdn:Suden_1282"/>
<dbReference type="Gene3D" id="3.10.450.710">
    <property type="entry name" value="Tgt2/MlaC"/>
    <property type="match status" value="1"/>
</dbReference>
<dbReference type="eggNOG" id="COG2854">
    <property type="taxonomic scope" value="Bacteria"/>
</dbReference>
<keyword evidence="2" id="KW-1185">Reference proteome</keyword>
<organism evidence="1 2">
    <name type="scientific">Sulfurimonas denitrificans (strain ATCC 33889 / DSM 1251)</name>
    <name type="common">Thiomicrospira denitrificans (strain ATCC 33889 / DSM 1251)</name>
    <dbReference type="NCBI Taxonomy" id="326298"/>
    <lineage>
        <taxon>Bacteria</taxon>
        <taxon>Pseudomonadati</taxon>
        <taxon>Campylobacterota</taxon>
        <taxon>Epsilonproteobacteria</taxon>
        <taxon>Campylobacterales</taxon>
        <taxon>Sulfurimonadaceae</taxon>
        <taxon>Sulfurimonas</taxon>
    </lineage>
</organism>
<dbReference type="PANTHER" id="PTHR36573:SF1">
    <property type="entry name" value="INTERMEMBRANE PHOSPHOLIPID TRANSPORT SYSTEM BINDING PROTEIN MLAC"/>
    <property type="match status" value="1"/>
</dbReference>
<sequence>MFAFGQSLVADEQAELKKHFLNKIDEVILIVEDKKISKDERNANIVKTLTPMFDFELMAKLSLGNRWKELSLEDQDRFIKLYVQRMKQSYSSKIDAYKDEKVEVKQIEQPKPDRIALATDLISKQDKLEIVYKFHKPKTPIAAKDSWLVYDVEILGVSILKTDIAQFREFLQTKSITALMDALAKQS</sequence>
<gene>
    <name evidence="1" type="ordered locus">Suden_1282</name>
</gene>
<name>Q30R21_SULDN</name>
<dbReference type="InterPro" id="IPR008869">
    <property type="entry name" value="MlaC/ttg2D"/>
</dbReference>
<accession>Q30R21</accession>
<evidence type="ECO:0000313" key="2">
    <source>
        <dbReference type="Proteomes" id="UP000002714"/>
    </source>
</evidence>
<proteinExistence type="predicted"/>
<dbReference type="PANTHER" id="PTHR36573">
    <property type="entry name" value="INTERMEMBRANE PHOSPHOLIPID TRANSPORT SYSTEM BINDING PROTEIN MLAC"/>
    <property type="match status" value="1"/>
</dbReference>
<dbReference type="EMBL" id="CP000153">
    <property type="protein sequence ID" value="ABB44560.1"/>
    <property type="molecule type" value="Genomic_DNA"/>
</dbReference>
<protein>
    <submittedName>
        <fullName evidence="1">Toluene tolerance</fullName>
    </submittedName>
</protein>
<evidence type="ECO:0000313" key="1">
    <source>
        <dbReference type="EMBL" id="ABB44560.1"/>
    </source>
</evidence>
<reference evidence="1 2" key="1">
    <citation type="journal article" date="2008" name="Appl. Environ. Microbiol.">
        <title>Genome of the epsilonproteobacterial chemolithoautotroph Sulfurimonas denitrificans.</title>
        <authorList>
            <person name="Sievert S.M."/>
            <person name="Scott K.M."/>
            <person name="Klotz M.G."/>
            <person name="Chain P.S.G."/>
            <person name="Hauser L.J."/>
            <person name="Hemp J."/>
            <person name="Huegler M."/>
            <person name="Land M."/>
            <person name="Lapidus A."/>
            <person name="Larimer F.W."/>
            <person name="Lucas S."/>
            <person name="Malfatti S.A."/>
            <person name="Meyer F."/>
            <person name="Paulsen I.T."/>
            <person name="Ren Q."/>
            <person name="Simon J."/>
            <person name="Bailey K."/>
            <person name="Diaz E."/>
            <person name="Fitzpatrick K.A."/>
            <person name="Glover B."/>
            <person name="Gwatney N."/>
            <person name="Korajkic A."/>
            <person name="Long A."/>
            <person name="Mobberley J.M."/>
            <person name="Pantry S.N."/>
            <person name="Pazder G."/>
            <person name="Peterson S."/>
            <person name="Quintanilla J.D."/>
            <person name="Sprinkle R."/>
            <person name="Stephens J."/>
            <person name="Thomas P."/>
            <person name="Vaughn R."/>
            <person name="Weber M.J."/>
            <person name="Wooten L.L."/>
        </authorList>
    </citation>
    <scope>NUCLEOTIDE SEQUENCE [LARGE SCALE GENOMIC DNA]</scope>
    <source>
        <strain evidence="2">ATCC 33889 / DSM 1251</strain>
    </source>
</reference>